<gene>
    <name evidence="3" type="ORF">UT28_C0001G0682</name>
</gene>
<dbReference type="Proteomes" id="UP000035648">
    <property type="component" value="Chromosome"/>
</dbReference>
<dbReference type="InterPro" id="IPR051319">
    <property type="entry name" value="Oligoribo/pAp-PDE_c-di-AMP_PDE"/>
</dbReference>
<evidence type="ECO:0000259" key="1">
    <source>
        <dbReference type="Pfam" id="PF01368"/>
    </source>
</evidence>
<dbReference type="InterPro" id="IPR001667">
    <property type="entry name" value="DDH_dom"/>
</dbReference>
<dbReference type="PANTHER" id="PTHR47618:SF1">
    <property type="entry name" value="BIFUNCTIONAL OLIGORIBONUCLEASE AND PAP PHOSPHATASE NRNA"/>
    <property type="match status" value="1"/>
</dbReference>
<dbReference type="SUPFAM" id="SSF64182">
    <property type="entry name" value="DHH phosphoesterases"/>
    <property type="match status" value="1"/>
</dbReference>
<dbReference type="Pfam" id="PF01368">
    <property type="entry name" value="DHH"/>
    <property type="match status" value="1"/>
</dbReference>
<dbReference type="InterPro" id="IPR038763">
    <property type="entry name" value="DHH_sf"/>
</dbReference>
<reference evidence="3 4" key="1">
    <citation type="journal article" date="2015" name="Nature">
        <title>rRNA introns, odd ribosomes, and small enigmatic genomes across a large radiation of phyla.</title>
        <authorList>
            <person name="Brown C.T."/>
            <person name="Hug L.A."/>
            <person name="Thomas B.C."/>
            <person name="Sharon I."/>
            <person name="Castelle C.J."/>
            <person name="Singh A."/>
            <person name="Wilkins M.J."/>
            <person name="Williams K.H."/>
            <person name="Banfield J.F."/>
        </authorList>
    </citation>
    <scope>NUCLEOTIDE SEQUENCE [LARGE SCALE GENOMIC DNA]</scope>
</reference>
<dbReference type="Pfam" id="PF02272">
    <property type="entry name" value="DHHA1"/>
    <property type="match status" value="1"/>
</dbReference>
<name>A0A0G4B4D8_9BACT</name>
<dbReference type="AlphaFoldDB" id="A0A0G4B4D8"/>
<dbReference type="PANTHER" id="PTHR47618">
    <property type="entry name" value="BIFUNCTIONAL OLIGORIBONUCLEASE AND PAP PHOSPHATASE NRNA"/>
    <property type="match status" value="1"/>
</dbReference>
<proteinExistence type="predicted"/>
<sequence>MLVDKVISKILRSEKILLIVHENPDGDTLASASVVYQVLKRLGKEVAIVCKDPVPKPFLFLPEMDKIQNDMLFGDYELILVIDCGDSRRTGFDRRLKDFVRNKKSLINIDHHPKNDLHKIANINYVDQTASSTAEIIWELVERMQVDIDKNIATALFAGLYTDTGGFKHSNTTPKTLQIAAELMHHGARIKLITQNVSLNKTIPALKLWGVVLSRLSKHKELKIVSSVVTRKDLITCGATDDDIAGVVNLMNTIPDSKAAVLFYETEDDKIRASARTEDDHVDVARLAAVFGGGGHKKAAGFTIDGKIEITQDGWKIAFNNTSA</sequence>
<organism evidence="3 4">
    <name type="scientific">Berkelbacteria bacterium GW2011_GWE1_39_12</name>
    <dbReference type="NCBI Taxonomy" id="1618337"/>
    <lineage>
        <taxon>Bacteria</taxon>
        <taxon>Candidatus Berkelbacteria</taxon>
    </lineage>
</organism>
<dbReference type="STRING" id="1618337.UT28_C0001G0682"/>
<dbReference type="GO" id="GO:0003676">
    <property type="term" value="F:nucleic acid binding"/>
    <property type="evidence" value="ECO:0007669"/>
    <property type="project" value="InterPro"/>
</dbReference>
<dbReference type="InterPro" id="IPR003156">
    <property type="entry name" value="DHHA1_dom"/>
</dbReference>
<dbReference type="Gene3D" id="3.90.1640.10">
    <property type="entry name" value="inorganic pyrophosphatase (n-terminal core)"/>
    <property type="match status" value="1"/>
</dbReference>
<dbReference type="PATRIC" id="fig|1618337.4.peg.681"/>
<feature type="domain" description="DDH" evidence="1">
    <location>
        <begin position="15"/>
        <end position="159"/>
    </location>
</feature>
<dbReference type="EMBL" id="CP011213">
    <property type="protein sequence ID" value="AKM82475.1"/>
    <property type="molecule type" value="Genomic_DNA"/>
</dbReference>
<feature type="domain" description="DHHA1" evidence="2">
    <location>
        <begin position="238"/>
        <end position="306"/>
    </location>
</feature>
<evidence type="ECO:0000313" key="3">
    <source>
        <dbReference type="EMBL" id="AKM82475.1"/>
    </source>
</evidence>
<dbReference type="KEGG" id="bbgw:UT28_C0001G0682"/>
<protein>
    <submittedName>
        <fullName evidence="3">Phosphoesterase RecJ domain-containing protein, phosphoesterase RecJ domain-containing protein</fullName>
    </submittedName>
</protein>
<evidence type="ECO:0000313" key="4">
    <source>
        <dbReference type="Proteomes" id="UP000035648"/>
    </source>
</evidence>
<dbReference type="Gene3D" id="3.10.310.30">
    <property type="match status" value="1"/>
</dbReference>
<accession>A0A0G4B4D8</accession>
<evidence type="ECO:0000259" key="2">
    <source>
        <dbReference type="Pfam" id="PF02272"/>
    </source>
</evidence>